<keyword evidence="1" id="KW-1133">Transmembrane helix</keyword>
<feature type="transmembrane region" description="Helical" evidence="1">
    <location>
        <begin position="21"/>
        <end position="43"/>
    </location>
</feature>
<dbReference type="AlphaFoldDB" id="A0A6C0F0M1"/>
<sequence>MSGQSNGFLYSLLRRRWIETGGWYLLTLLYLSLYLSLFLQVHYQLTANQKNRALLV</sequence>
<keyword evidence="1" id="KW-0812">Transmembrane</keyword>
<organism evidence="2">
    <name type="scientific">viral metagenome</name>
    <dbReference type="NCBI Taxonomy" id="1070528"/>
    <lineage>
        <taxon>unclassified sequences</taxon>
        <taxon>metagenomes</taxon>
        <taxon>organismal metagenomes</taxon>
    </lineage>
</organism>
<evidence type="ECO:0000256" key="1">
    <source>
        <dbReference type="SAM" id="Phobius"/>
    </source>
</evidence>
<name>A0A6C0F0M1_9ZZZZ</name>
<accession>A0A6C0F0M1</accession>
<evidence type="ECO:0000313" key="2">
    <source>
        <dbReference type="EMBL" id="QHT32975.1"/>
    </source>
</evidence>
<keyword evidence="1" id="KW-0472">Membrane</keyword>
<proteinExistence type="predicted"/>
<reference evidence="2" key="1">
    <citation type="journal article" date="2020" name="Nature">
        <title>Giant virus diversity and host interactions through global metagenomics.</title>
        <authorList>
            <person name="Schulz F."/>
            <person name="Roux S."/>
            <person name="Paez-Espino D."/>
            <person name="Jungbluth S."/>
            <person name="Walsh D.A."/>
            <person name="Denef V.J."/>
            <person name="McMahon K.D."/>
            <person name="Konstantinidis K.T."/>
            <person name="Eloe-Fadrosh E.A."/>
            <person name="Kyrpides N.C."/>
            <person name="Woyke T."/>
        </authorList>
    </citation>
    <scope>NUCLEOTIDE SEQUENCE</scope>
    <source>
        <strain evidence="2">GVMAG-M-3300009161-34</strain>
    </source>
</reference>
<protein>
    <submittedName>
        <fullName evidence="2">Uncharacterized protein</fullName>
    </submittedName>
</protein>
<dbReference type="EMBL" id="MN738956">
    <property type="protein sequence ID" value="QHT32975.1"/>
    <property type="molecule type" value="Genomic_DNA"/>
</dbReference>